<proteinExistence type="inferred from homology"/>
<comment type="similarity">
    <text evidence="7">Belongs to the binding-protein-dependent transport system permease family.</text>
</comment>
<feature type="transmembrane region" description="Helical" evidence="7">
    <location>
        <begin position="243"/>
        <end position="262"/>
    </location>
</feature>
<feature type="transmembrane region" description="Helical" evidence="7">
    <location>
        <begin position="105"/>
        <end position="127"/>
    </location>
</feature>
<comment type="subcellular location">
    <subcellularLocation>
        <location evidence="1 7">Cell membrane</location>
        <topology evidence="1 7">Multi-pass membrane protein</topology>
    </subcellularLocation>
</comment>
<dbReference type="CDD" id="cd06261">
    <property type="entry name" value="TM_PBP2"/>
    <property type="match status" value="1"/>
</dbReference>
<evidence type="ECO:0000256" key="6">
    <source>
        <dbReference type="ARBA" id="ARBA00023136"/>
    </source>
</evidence>
<evidence type="ECO:0000313" key="10">
    <source>
        <dbReference type="Proteomes" id="UP001555826"/>
    </source>
</evidence>
<keyword evidence="6 7" id="KW-0472">Membrane</keyword>
<feature type="domain" description="ABC transmembrane type-1" evidence="8">
    <location>
        <begin position="70"/>
        <end position="262"/>
    </location>
</feature>
<organism evidence="9 10">
    <name type="scientific">Kineococcus endophyticus</name>
    <dbReference type="NCBI Taxonomy" id="1181883"/>
    <lineage>
        <taxon>Bacteria</taxon>
        <taxon>Bacillati</taxon>
        <taxon>Actinomycetota</taxon>
        <taxon>Actinomycetes</taxon>
        <taxon>Kineosporiales</taxon>
        <taxon>Kineosporiaceae</taxon>
        <taxon>Kineococcus</taxon>
    </lineage>
</organism>
<dbReference type="EMBL" id="JBFNQN010000001">
    <property type="protein sequence ID" value="MEW9263165.1"/>
    <property type="molecule type" value="Genomic_DNA"/>
</dbReference>
<dbReference type="InterPro" id="IPR035906">
    <property type="entry name" value="MetI-like_sf"/>
</dbReference>
<comment type="caution">
    <text evidence="9">The sequence shown here is derived from an EMBL/GenBank/DDBJ whole genome shotgun (WGS) entry which is preliminary data.</text>
</comment>
<dbReference type="Gene3D" id="1.10.3720.10">
    <property type="entry name" value="MetI-like"/>
    <property type="match status" value="1"/>
</dbReference>
<keyword evidence="5 7" id="KW-1133">Transmembrane helix</keyword>
<evidence type="ECO:0000256" key="1">
    <source>
        <dbReference type="ARBA" id="ARBA00004651"/>
    </source>
</evidence>
<dbReference type="Proteomes" id="UP001555826">
    <property type="component" value="Unassembled WGS sequence"/>
</dbReference>
<dbReference type="PANTHER" id="PTHR43386">
    <property type="entry name" value="OLIGOPEPTIDE TRANSPORT SYSTEM PERMEASE PROTEIN APPC"/>
    <property type="match status" value="1"/>
</dbReference>
<evidence type="ECO:0000313" key="9">
    <source>
        <dbReference type="EMBL" id="MEW9263165.1"/>
    </source>
</evidence>
<evidence type="ECO:0000256" key="5">
    <source>
        <dbReference type="ARBA" id="ARBA00022989"/>
    </source>
</evidence>
<evidence type="ECO:0000256" key="4">
    <source>
        <dbReference type="ARBA" id="ARBA00022692"/>
    </source>
</evidence>
<sequence>MLIVGFVLLALAAPLITRITGQDPYTYDKTALDPASGLPAGPLGGISAEHWFGVEPLTGRDVFAIVAHGARTSFLIGVLATAVAVVLGVALGASAGYFGGWWDRVVGWTGDVLFGFPYLVFMIALSAVAPPSIPQTLLLVVVIGFFGWPRVARVVRSATLGVARRDFVRASQVMGSPAWRTLTRRVLPNLWGPVVVVATLSIPERIGLEAALSFLGVGVHPPTPSWGRSISDAIGWVQTDPMLLVFPGLALFGATLAFNLLGDGLRDALDPRTARDGAH</sequence>
<keyword evidence="3" id="KW-1003">Cell membrane</keyword>
<reference evidence="9 10" key="1">
    <citation type="submission" date="2024-07" db="EMBL/GenBank/DDBJ databases">
        <authorList>
            <person name="Thanompreechachai J."/>
            <person name="Duangmal K."/>
        </authorList>
    </citation>
    <scope>NUCLEOTIDE SEQUENCE [LARGE SCALE GENOMIC DNA]</scope>
    <source>
        <strain evidence="9 10">KCTC 19886</strain>
    </source>
</reference>
<protein>
    <submittedName>
        <fullName evidence="9">ABC transporter permease</fullName>
    </submittedName>
</protein>
<dbReference type="SUPFAM" id="SSF161098">
    <property type="entry name" value="MetI-like"/>
    <property type="match status" value="1"/>
</dbReference>
<dbReference type="PROSITE" id="PS50928">
    <property type="entry name" value="ABC_TM1"/>
    <property type="match status" value="1"/>
</dbReference>
<dbReference type="Pfam" id="PF00528">
    <property type="entry name" value="BPD_transp_1"/>
    <property type="match status" value="1"/>
</dbReference>
<dbReference type="InterPro" id="IPR000515">
    <property type="entry name" value="MetI-like"/>
</dbReference>
<keyword evidence="2 7" id="KW-0813">Transport</keyword>
<evidence type="ECO:0000256" key="2">
    <source>
        <dbReference type="ARBA" id="ARBA00022448"/>
    </source>
</evidence>
<feature type="transmembrane region" description="Helical" evidence="7">
    <location>
        <begin position="133"/>
        <end position="151"/>
    </location>
</feature>
<keyword evidence="10" id="KW-1185">Reference proteome</keyword>
<dbReference type="PANTHER" id="PTHR43386:SF1">
    <property type="entry name" value="D,D-DIPEPTIDE TRANSPORT SYSTEM PERMEASE PROTEIN DDPC-RELATED"/>
    <property type="match status" value="1"/>
</dbReference>
<accession>A0ABV3P0M8</accession>
<feature type="transmembrane region" description="Helical" evidence="7">
    <location>
        <begin position="74"/>
        <end position="98"/>
    </location>
</feature>
<dbReference type="InterPro" id="IPR050366">
    <property type="entry name" value="BP-dependent_transpt_permease"/>
</dbReference>
<evidence type="ECO:0000256" key="3">
    <source>
        <dbReference type="ARBA" id="ARBA00022475"/>
    </source>
</evidence>
<evidence type="ECO:0000259" key="8">
    <source>
        <dbReference type="PROSITE" id="PS50928"/>
    </source>
</evidence>
<evidence type="ECO:0000256" key="7">
    <source>
        <dbReference type="RuleBase" id="RU363032"/>
    </source>
</evidence>
<gene>
    <name evidence="9" type="ORF">AB1207_00230</name>
</gene>
<keyword evidence="4 7" id="KW-0812">Transmembrane</keyword>
<name>A0ABV3P0M8_9ACTN</name>